<dbReference type="PANTHER" id="PTHR10434">
    <property type="entry name" value="1-ACYL-SN-GLYCEROL-3-PHOSPHATE ACYLTRANSFERASE"/>
    <property type="match status" value="1"/>
</dbReference>
<comment type="catalytic activity">
    <reaction evidence="1 9">
        <text>a 1-acyl-sn-glycero-3-phosphate + an acyl-CoA = a 1,2-diacyl-sn-glycero-3-phosphate + CoA</text>
        <dbReference type="Rhea" id="RHEA:19709"/>
        <dbReference type="ChEBI" id="CHEBI:57287"/>
        <dbReference type="ChEBI" id="CHEBI:57970"/>
        <dbReference type="ChEBI" id="CHEBI:58342"/>
        <dbReference type="ChEBI" id="CHEBI:58608"/>
        <dbReference type="EC" id="2.3.1.51"/>
    </reaction>
</comment>
<evidence type="ECO:0000256" key="7">
    <source>
        <dbReference type="ARBA" id="ARBA00022679"/>
    </source>
</evidence>
<dbReference type="UniPathway" id="UPA00557">
    <property type="reaction ID" value="UER00613"/>
</dbReference>
<evidence type="ECO:0000313" key="11">
    <source>
        <dbReference type="EMBL" id="ADN77477.1"/>
    </source>
</evidence>
<evidence type="ECO:0000256" key="8">
    <source>
        <dbReference type="ARBA" id="ARBA00023315"/>
    </source>
</evidence>
<organism evidence="11 12">
    <name type="scientific">Ferrimonas balearica (strain DSM 9799 / CCM 4581 / KCTC 23876 / PAT)</name>
    <dbReference type="NCBI Taxonomy" id="550540"/>
    <lineage>
        <taxon>Bacteria</taxon>
        <taxon>Pseudomonadati</taxon>
        <taxon>Pseudomonadota</taxon>
        <taxon>Gammaproteobacteria</taxon>
        <taxon>Alteromonadales</taxon>
        <taxon>Ferrimonadaceae</taxon>
        <taxon>Ferrimonas</taxon>
    </lineage>
</organism>
<accession>E1SWL5</accession>
<evidence type="ECO:0000256" key="6">
    <source>
        <dbReference type="ARBA" id="ARBA00016139"/>
    </source>
</evidence>
<dbReference type="GeneID" id="67183493"/>
<keyword evidence="8 9" id="KW-0012">Acyltransferase</keyword>
<dbReference type="Proteomes" id="UP000006683">
    <property type="component" value="Chromosome"/>
</dbReference>
<dbReference type="HOGENOM" id="CLU_027938_10_3_6"/>
<comment type="pathway">
    <text evidence="3">Lipid metabolism.</text>
</comment>
<keyword evidence="9" id="KW-0443">Lipid metabolism</keyword>
<evidence type="ECO:0000256" key="9">
    <source>
        <dbReference type="RuleBase" id="RU361267"/>
    </source>
</evidence>
<sequence>MLLLIRSLLLAVLLVLVFLLSLIYALFQPFHRDNVHRIARYFGKVSPLLGVKVIRRGQEYLPKDQAVVFVGNHQNNYDLFIQSSMVPKGTVSIGKKSLVWIPLFGQLYWLSGNILIDRANRSKAIATIENATRKIRDSALSVWIFPEGTRSRGRGLLPFKSGAFHTAIQAGVPIVPVISSCQNDIHLGRRKNGVVIVEAMEPICTAGLGREDVRELAQRVHDAMQKRFDELSAEARRLGQSAAV</sequence>
<evidence type="ECO:0000256" key="5">
    <source>
        <dbReference type="ARBA" id="ARBA00013211"/>
    </source>
</evidence>
<evidence type="ECO:0000256" key="3">
    <source>
        <dbReference type="ARBA" id="ARBA00005189"/>
    </source>
</evidence>
<evidence type="ECO:0000256" key="4">
    <source>
        <dbReference type="ARBA" id="ARBA00008655"/>
    </source>
</evidence>
<dbReference type="KEGG" id="fbl:Fbal_3278"/>
<dbReference type="EC" id="2.3.1.51" evidence="5 9"/>
<dbReference type="STRING" id="550540.Fbal_3278"/>
<dbReference type="PANTHER" id="PTHR10434:SF11">
    <property type="entry name" value="1-ACYL-SN-GLYCEROL-3-PHOSPHATE ACYLTRANSFERASE"/>
    <property type="match status" value="1"/>
</dbReference>
<evidence type="ECO:0000259" key="10">
    <source>
        <dbReference type="SMART" id="SM00563"/>
    </source>
</evidence>
<keyword evidence="9" id="KW-0444">Lipid biosynthesis</keyword>
<dbReference type="GO" id="GO:0016024">
    <property type="term" value="P:CDP-diacylglycerol biosynthetic process"/>
    <property type="evidence" value="ECO:0007669"/>
    <property type="project" value="UniProtKB-UniPathway"/>
</dbReference>
<dbReference type="GO" id="GO:0003841">
    <property type="term" value="F:1-acylglycerol-3-phosphate O-acyltransferase activity"/>
    <property type="evidence" value="ECO:0007669"/>
    <property type="project" value="UniProtKB-UniRule"/>
</dbReference>
<comment type="domain">
    <text evidence="9">The HXXXXD motif is essential for acyltransferase activity and may constitute the binding site for the phosphate moiety of the glycerol-3-phosphate.</text>
</comment>
<comment type="pathway">
    <text evidence="2">Phospholipid metabolism; CDP-diacylglycerol biosynthesis; CDP-diacylglycerol from sn-glycerol 3-phosphate: step 2/3.</text>
</comment>
<keyword evidence="9" id="KW-1208">Phospholipid metabolism</keyword>
<reference evidence="11 12" key="1">
    <citation type="journal article" date="2010" name="Stand. Genomic Sci.">
        <title>Complete genome sequence of Ferrimonas balearica type strain (PAT).</title>
        <authorList>
            <person name="Nolan M."/>
            <person name="Sikorski J."/>
            <person name="Davenport K."/>
            <person name="Lucas S."/>
            <person name="Glavina Del Rio T."/>
            <person name="Tice H."/>
            <person name="Cheng J."/>
            <person name="Goodwin L."/>
            <person name="Pitluck S."/>
            <person name="Liolios K."/>
            <person name="Ivanova N."/>
            <person name="Mavromatis K."/>
            <person name="Ovchinnikova G."/>
            <person name="Pati A."/>
            <person name="Chen A."/>
            <person name="Palaniappan K."/>
            <person name="Land M."/>
            <person name="Hauser L."/>
            <person name="Chang Y."/>
            <person name="Jeffries C."/>
            <person name="Tapia R."/>
            <person name="Brettin T."/>
            <person name="Detter J."/>
            <person name="Han C."/>
            <person name="Yasawong M."/>
            <person name="Rohde M."/>
            <person name="Tindall B."/>
            <person name="Goker M."/>
            <person name="Woyke T."/>
            <person name="Bristow J."/>
            <person name="Eisen J."/>
            <person name="Markowitz V."/>
            <person name="Hugenholtz P."/>
            <person name="Kyrpides N."/>
            <person name="Klenk H."/>
            <person name="Lapidus A."/>
        </authorList>
    </citation>
    <scope>NUCLEOTIDE SEQUENCE [LARGE SCALE GENOMIC DNA]</scope>
    <source>
        <strain evidence="12">DSM 9799 / CCM 4581 / KCTC 23876 / PAT</strain>
    </source>
</reference>
<gene>
    <name evidence="11" type="ordered locus">Fbal_3278</name>
</gene>
<dbReference type="RefSeq" id="WP_013346783.1">
    <property type="nucleotide sequence ID" value="NC_014541.1"/>
</dbReference>
<dbReference type="eggNOG" id="COG0204">
    <property type="taxonomic scope" value="Bacteria"/>
</dbReference>
<dbReference type="Pfam" id="PF01553">
    <property type="entry name" value="Acyltransferase"/>
    <property type="match status" value="1"/>
</dbReference>
<proteinExistence type="inferred from homology"/>
<dbReference type="OrthoDB" id="5290997at2"/>
<evidence type="ECO:0000256" key="2">
    <source>
        <dbReference type="ARBA" id="ARBA00004728"/>
    </source>
</evidence>
<dbReference type="SUPFAM" id="SSF69593">
    <property type="entry name" value="Glycerol-3-phosphate (1)-acyltransferase"/>
    <property type="match status" value="1"/>
</dbReference>
<comment type="similarity">
    <text evidence="4 9">Belongs to the 1-acyl-sn-glycerol-3-phosphate acyltransferase family.</text>
</comment>
<keyword evidence="12" id="KW-1185">Reference proteome</keyword>
<dbReference type="EMBL" id="CP002209">
    <property type="protein sequence ID" value="ADN77477.1"/>
    <property type="molecule type" value="Genomic_DNA"/>
</dbReference>
<name>E1SWL5_FERBD</name>
<dbReference type="InterPro" id="IPR002123">
    <property type="entry name" value="Plipid/glycerol_acylTrfase"/>
</dbReference>
<dbReference type="GO" id="GO:0005886">
    <property type="term" value="C:plasma membrane"/>
    <property type="evidence" value="ECO:0007669"/>
    <property type="project" value="TreeGrafter"/>
</dbReference>
<dbReference type="GO" id="GO:0006654">
    <property type="term" value="P:phosphatidic acid biosynthetic process"/>
    <property type="evidence" value="ECO:0007669"/>
    <property type="project" value="TreeGrafter"/>
</dbReference>
<protein>
    <recommendedName>
        <fullName evidence="6 9">1-acyl-sn-glycerol-3-phosphate acyltransferase</fullName>
        <ecNumber evidence="5 9">2.3.1.51</ecNumber>
    </recommendedName>
</protein>
<evidence type="ECO:0000256" key="1">
    <source>
        <dbReference type="ARBA" id="ARBA00001141"/>
    </source>
</evidence>
<keyword evidence="9" id="KW-0594">Phospholipid biosynthesis</keyword>
<keyword evidence="7 9" id="KW-0808">Transferase</keyword>
<dbReference type="InterPro" id="IPR004552">
    <property type="entry name" value="AGP_acyltrans"/>
</dbReference>
<feature type="domain" description="Phospholipid/glycerol acyltransferase" evidence="10">
    <location>
        <begin position="67"/>
        <end position="182"/>
    </location>
</feature>
<dbReference type="CDD" id="cd07989">
    <property type="entry name" value="LPLAT_AGPAT-like"/>
    <property type="match status" value="1"/>
</dbReference>
<dbReference type="SMART" id="SM00563">
    <property type="entry name" value="PlsC"/>
    <property type="match status" value="1"/>
</dbReference>
<dbReference type="AlphaFoldDB" id="E1SWL5"/>
<dbReference type="NCBIfam" id="TIGR00530">
    <property type="entry name" value="AGP_acyltrn"/>
    <property type="match status" value="1"/>
</dbReference>
<evidence type="ECO:0000313" key="12">
    <source>
        <dbReference type="Proteomes" id="UP000006683"/>
    </source>
</evidence>